<dbReference type="PATRIC" id="fig|1393034.3.peg.943"/>
<evidence type="ECO:0000259" key="1">
    <source>
        <dbReference type="PROSITE" id="PS50943"/>
    </source>
</evidence>
<keyword evidence="2" id="KW-0238">DNA-binding</keyword>
<dbReference type="InterPro" id="IPR010982">
    <property type="entry name" value="Lambda_DNA-bd_dom_sf"/>
</dbReference>
<dbReference type="EMBL" id="LSCR01000028">
    <property type="protein sequence ID" value="KXB33949.1"/>
    <property type="molecule type" value="Genomic_DNA"/>
</dbReference>
<dbReference type="AlphaFoldDB" id="A0A133XSP6"/>
<keyword evidence="3" id="KW-1185">Reference proteome</keyword>
<dbReference type="Proteomes" id="UP000070675">
    <property type="component" value="Unassembled WGS sequence"/>
</dbReference>
<comment type="caution">
    <text evidence="2">The sequence shown here is derived from an EMBL/GenBank/DDBJ whole genome shotgun (WGS) entry which is preliminary data.</text>
</comment>
<gene>
    <name evidence="2" type="ORF">HMPREF3192_00978</name>
</gene>
<evidence type="ECO:0000313" key="2">
    <source>
        <dbReference type="EMBL" id="KXB33949.1"/>
    </source>
</evidence>
<reference evidence="3" key="1">
    <citation type="submission" date="2016-01" db="EMBL/GenBank/DDBJ databases">
        <authorList>
            <person name="Mitreva M."/>
            <person name="Pepin K.H."/>
            <person name="Mihindukulasuriya K.A."/>
            <person name="Fulton R."/>
            <person name="Fronick C."/>
            <person name="O'Laughlin M."/>
            <person name="Miner T."/>
            <person name="Herter B."/>
            <person name="Rosa B.A."/>
            <person name="Cordes M."/>
            <person name="Tomlinson C."/>
            <person name="Wollam A."/>
            <person name="Palsikar V.B."/>
            <person name="Mardis E.R."/>
            <person name="Wilson R.K."/>
        </authorList>
    </citation>
    <scope>NUCLEOTIDE SEQUENCE [LARGE SCALE GENOMIC DNA]</scope>
    <source>
        <strain evidence="3">DNF00019</strain>
    </source>
</reference>
<dbReference type="CDD" id="cd00093">
    <property type="entry name" value="HTH_XRE"/>
    <property type="match status" value="1"/>
</dbReference>
<sequence>MLFKDFLRAEMKRKGVSVIKMAEGLQTSRGYVYQLLNGDVKDPSLSRSLEICEILNISIDELVEKIKQGDSD</sequence>
<organism evidence="2 3">
    <name type="scientific">Atopobium deltae</name>
    <dbReference type="NCBI Taxonomy" id="1393034"/>
    <lineage>
        <taxon>Bacteria</taxon>
        <taxon>Bacillati</taxon>
        <taxon>Actinomycetota</taxon>
        <taxon>Coriobacteriia</taxon>
        <taxon>Coriobacteriales</taxon>
        <taxon>Atopobiaceae</taxon>
        <taxon>Atopobium</taxon>
    </lineage>
</organism>
<evidence type="ECO:0000313" key="3">
    <source>
        <dbReference type="Proteomes" id="UP000070675"/>
    </source>
</evidence>
<dbReference type="GO" id="GO:0003677">
    <property type="term" value="F:DNA binding"/>
    <property type="evidence" value="ECO:0007669"/>
    <property type="project" value="UniProtKB-KW"/>
</dbReference>
<dbReference type="PROSITE" id="PS50943">
    <property type="entry name" value="HTH_CROC1"/>
    <property type="match status" value="1"/>
</dbReference>
<accession>A0A133XSP6</accession>
<dbReference type="Pfam" id="PF01381">
    <property type="entry name" value="HTH_3"/>
    <property type="match status" value="1"/>
</dbReference>
<dbReference type="STRING" id="1393034.HMPREF3192_00978"/>
<protein>
    <submittedName>
        <fullName evidence="2">DNA-binding helix-turn-helix protein</fullName>
    </submittedName>
</protein>
<name>A0A133XSP6_9ACTN</name>
<proteinExistence type="predicted"/>
<dbReference type="OrthoDB" id="9801008at2"/>
<feature type="domain" description="HTH cro/C1-type" evidence="1">
    <location>
        <begin position="7"/>
        <end position="62"/>
    </location>
</feature>
<dbReference type="SMART" id="SM00530">
    <property type="entry name" value="HTH_XRE"/>
    <property type="match status" value="1"/>
</dbReference>
<dbReference type="SUPFAM" id="SSF47413">
    <property type="entry name" value="lambda repressor-like DNA-binding domains"/>
    <property type="match status" value="1"/>
</dbReference>
<dbReference type="InterPro" id="IPR001387">
    <property type="entry name" value="Cro/C1-type_HTH"/>
</dbReference>
<dbReference type="Gene3D" id="1.10.260.40">
    <property type="entry name" value="lambda repressor-like DNA-binding domains"/>
    <property type="match status" value="1"/>
</dbReference>